<dbReference type="Gene3D" id="1.10.520.40">
    <property type="entry name" value="CRISPR-associated protein Cse2"/>
    <property type="match status" value="1"/>
</dbReference>
<comment type="caution">
    <text evidence="1">The sequence shown here is derived from an EMBL/GenBank/DDBJ whole genome shotgun (WGS) entry which is preliminary data.</text>
</comment>
<dbReference type="Proteomes" id="UP000553756">
    <property type="component" value="Unassembled WGS sequence"/>
</dbReference>
<evidence type="ECO:0000313" key="2">
    <source>
        <dbReference type="Proteomes" id="UP000553756"/>
    </source>
</evidence>
<sequence length="167" mass="19066">MLRRGLGQRSSTWMDIGEDVFSDWPQELGAPGDDIEAVRAVQTALNLYAVHQQSKDYGVAQLPDDQGEWATFGRSCRLICPKLEDANGVKRRLNSVQAATDFDGAVRGMRALVMLMRSAKSKAGDSRIRLNYYSLAQDLYLMQFDEFRDEIFQRWASDYFRKIADEK</sequence>
<dbReference type="NCBIfam" id="TIGR02548">
    <property type="entry name" value="casB_cse2"/>
    <property type="match status" value="1"/>
</dbReference>
<dbReference type="InterPro" id="IPR038287">
    <property type="entry name" value="Cse2_sf"/>
</dbReference>
<organism evidence="1 2">
    <name type="scientific">Bifidobacterium panos</name>
    <dbReference type="NCBI Taxonomy" id="2675321"/>
    <lineage>
        <taxon>Bacteria</taxon>
        <taxon>Bacillati</taxon>
        <taxon>Actinomycetota</taxon>
        <taxon>Actinomycetes</taxon>
        <taxon>Bifidobacteriales</taxon>
        <taxon>Bifidobacteriaceae</taxon>
        <taxon>Bifidobacterium</taxon>
    </lineage>
</organism>
<reference evidence="1 2" key="1">
    <citation type="submission" date="2020-02" db="EMBL/GenBank/DDBJ databases">
        <title>Characterization of phylogenetic diversity of novel bifidobacterial species isolated in Czech ZOOs.</title>
        <authorList>
            <person name="Lugli G.A."/>
            <person name="Vera N.B."/>
            <person name="Ventura M."/>
        </authorList>
    </citation>
    <scope>NUCLEOTIDE SEQUENCE [LARGE SCALE GENOMIC DNA]</scope>
    <source>
        <strain evidence="1 2">DSM 109963</strain>
    </source>
</reference>
<dbReference type="EMBL" id="JAAIIJ010000003">
    <property type="protein sequence ID" value="NMN01738.1"/>
    <property type="molecule type" value="Genomic_DNA"/>
</dbReference>
<dbReference type="Pfam" id="PF09485">
    <property type="entry name" value="CRISPR_Cse2"/>
    <property type="match status" value="1"/>
</dbReference>
<gene>
    <name evidence="1" type="ORF">G1C94_0359</name>
</gene>
<accession>A0ABX1SXX7</accession>
<evidence type="ECO:0000313" key="1">
    <source>
        <dbReference type="EMBL" id="NMN01738.1"/>
    </source>
</evidence>
<name>A0ABX1SXX7_9BIFI</name>
<dbReference type="InterPro" id="IPR013382">
    <property type="entry name" value="CRISPR-assoc_prot_Cse2"/>
</dbReference>
<proteinExistence type="predicted"/>
<keyword evidence="2" id="KW-1185">Reference proteome</keyword>
<protein>
    <submittedName>
        <fullName evidence="1">Type I-E CRISPR-associated protein Cse2/CasB</fullName>
    </submittedName>
</protein>